<dbReference type="GO" id="GO:0051191">
    <property type="term" value="P:prosthetic group biosynthetic process"/>
    <property type="evidence" value="ECO:0007669"/>
    <property type="project" value="InterPro"/>
</dbReference>
<dbReference type="InterPro" id="IPR002736">
    <property type="entry name" value="CitG"/>
</dbReference>
<evidence type="ECO:0000256" key="6">
    <source>
        <dbReference type="ARBA" id="ARBA00048574"/>
    </source>
</evidence>
<dbReference type="Pfam" id="PF01874">
    <property type="entry name" value="CitG"/>
    <property type="match status" value="1"/>
</dbReference>
<dbReference type="GO" id="GO:0046917">
    <property type="term" value="F:triphosphoribosyl-dephospho-CoA synthase activity"/>
    <property type="evidence" value="ECO:0007669"/>
    <property type="project" value="UniProtKB-EC"/>
</dbReference>
<evidence type="ECO:0000256" key="4">
    <source>
        <dbReference type="ARBA" id="ARBA00022741"/>
    </source>
</evidence>
<dbReference type="PANTHER" id="PTHR30201:SF2">
    <property type="entry name" value="2-(5''-TRIPHOSPHORIBOSYL)-3'-DEPHOSPHOCOENZYME-A SYNTHASE"/>
    <property type="match status" value="1"/>
</dbReference>
<comment type="catalytic activity">
    <reaction evidence="1">
        <text>3'-dephospho-CoA + ATP = 2'-(5''-triphospho-alpha-D-ribosyl)-3'-dephospho-CoA + adenine</text>
        <dbReference type="Rhea" id="RHEA:15117"/>
        <dbReference type="ChEBI" id="CHEBI:16708"/>
        <dbReference type="ChEBI" id="CHEBI:30616"/>
        <dbReference type="ChEBI" id="CHEBI:57328"/>
        <dbReference type="ChEBI" id="CHEBI:61378"/>
        <dbReference type="EC" id="2.4.2.52"/>
    </reaction>
</comment>
<evidence type="ECO:0000313" key="7">
    <source>
        <dbReference type="EMBL" id="GLI57498.1"/>
    </source>
</evidence>
<sequence length="436" mass="50215">MDIREKILLDRENRVNLVRERLSSNNLILTLKVNIVGNDKNIDGTKAILDYFYKKIEETFDINSTEFIDSFDGNYYIIELPRLDYVETKRKLIGLEETTLGRLVDIDLFSDMKKSVSRIDLGLEPRRCIVCGRLYNTCLRERAHTLEEVLIKTKELIREGLVEVLLKFTTDSIVEEVSAHPKFGLVTKECSGSHRDMDYDTFIRSKEALTESMERYLYTGFEIDEDTLPRLRGIGLEAEKEMFKSTGGVNTHKGAVFLLGFLLPSLTNVLYYDKEIDSICHIVGELGKSILKDFEGLEGKEDLTYGERIYLDHGITGVRGVVFEGFKVLTDNIHEIVESSELEGNENVLRLLLLFMREIDDTTLLHRHPVEILREVKEVSHECYRDNKLDYDKINEITEVFIKRRISPGGSADMVILALILQKVIKNFGKEWILNV</sequence>
<dbReference type="Pfam" id="PF03802">
    <property type="entry name" value="CitX"/>
    <property type="match status" value="1"/>
</dbReference>
<evidence type="ECO:0000256" key="5">
    <source>
        <dbReference type="ARBA" id="ARBA00022840"/>
    </source>
</evidence>
<keyword evidence="3" id="KW-0548">Nucleotidyltransferase</keyword>
<dbReference type="PANTHER" id="PTHR30201">
    <property type="entry name" value="TRIPHOSPHORIBOSYL-DEPHOSPHO-COA SYNTHASE"/>
    <property type="match status" value="1"/>
</dbReference>
<keyword evidence="5" id="KW-0067">ATP-binding</keyword>
<dbReference type="GO" id="GO:0005524">
    <property type="term" value="F:ATP binding"/>
    <property type="evidence" value="ECO:0007669"/>
    <property type="project" value="UniProtKB-KW"/>
</dbReference>
<keyword evidence="8" id="KW-1185">Reference proteome</keyword>
<keyword evidence="2" id="KW-0808">Transferase</keyword>
<dbReference type="AlphaFoldDB" id="A0A9W6LP99"/>
<name>A0A9W6LP99_9FUSO</name>
<proteinExistence type="predicted"/>
<comment type="catalytic activity">
    <reaction evidence="6">
        <text>apo-[citrate lyase ACP] + 2'-(5''-triphospho-alpha-D-ribosyl)-3'-dephospho-CoA = holo-[citrate lyase ACP] + diphosphate</text>
        <dbReference type="Rhea" id="RHEA:16333"/>
        <dbReference type="Rhea" id="RHEA-COMP:10157"/>
        <dbReference type="Rhea" id="RHEA-COMP:10158"/>
        <dbReference type="ChEBI" id="CHEBI:29999"/>
        <dbReference type="ChEBI" id="CHEBI:33019"/>
        <dbReference type="ChEBI" id="CHEBI:61378"/>
        <dbReference type="ChEBI" id="CHEBI:82683"/>
        <dbReference type="EC" id="2.7.7.61"/>
    </reaction>
</comment>
<evidence type="ECO:0000313" key="8">
    <source>
        <dbReference type="Proteomes" id="UP001144471"/>
    </source>
</evidence>
<keyword evidence="4" id="KW-0547">Nucleotide-binding</keyword>
<accession>A0A9W6LP99</accession>
<dbReference type="InterPro" id="IPR005551">
    <property type="entry name" value="CitX"/>
</dbReference>
<evidence type="ECO:0000256" key="3">
    <source>
        <dbReference type="ARBA" id="ARBA00022695"/>
    </source>
</evidence>
<organism evidence="7 8">
    <name type="scientific">Propionigenium maris DSM 9537</name>
    <dbReference type="NCBI Taxonomy" id="1123000"/>
    <lineage>
        <taxon>Bacteria</taxon>
        <taxon>Fusobacteriati</taxon>
        <taxon>Fusobacteriota</taxon>
        <taxon>Fusobacteriia</taxon>
        <taxon>Fusobacteriales</taxon>
        <taxon>Fusobacteriaceae</taxon>
        <taxon>Propionigenium</taxon>
    </lineage>
</organism>
<dbReference type="GO" id="GO:0050519">
    <property type="term" value="F:holo-citrate lyase synthase activity"/>
    <property type="evidence" value="ECO:0007669"/>
    <property type="project" value="UniProtKB-EC"/>
</dbReference>
<dbReference type="Gene3D" id="1.10.4200.10">
    <property type="entry name" value="Triphosphoribosyl-dephospho-CoA protein"/>
    <property type="match status" value="2"/>
</dbReference>
<evidence type="ECO:0000256" key="1">
    <source>
        <dbReference type="ARBA" id="ARBA00001210"/>
    </source>
</evidence>
<comment type="caution">
    <text evidence="7">The sequence shown here is derived from an EMBL/GenBank/DDBJ whole genome shotgun (WGS) entry which is preliminary data.</text>
</comment>
<dbReference type="Proteomes" id="UP001144471">
    <property type="component" value="Unassembled WGS sequence"/>
</dbReference>
<reference evidence="7" key="1">
    <citation type="submission" date="2022-12" db="EMBL/GenBank/DDBJ databases">
        <title>Reference genome sequencing for broad-spectrum identification of bacterial and archaeal isolates by mass spectrometry.</title>
        <authorList>
            <person name="Sekiguchi Y."/>
            <person name="Tourlousse D.M."/>
        </authorList>
    </citation>
    <scope>NUCLEOTIDE SEQUENCE</scope>
    <source>
        <strain evidence="7">10succ1</strain>
    </source>
</reference>
<dbReference type="EMBL" id="BSDY01000019">
    <property type="protein sequence ID" value="GLI57498.1"/>
    <property type="molecule type" value="Genomic_DNA"/>
</dbReference>
<dbReference type="RefSeq" id="WP_281837147.1">
    <property type="nucleotide sequence ID" value="NZ_BSDY01000019.1"/>
</dbReference>
<evidence type="ECO:0000256" key="2">
    <source>
        <dbReference type="ARBA" id="ARBA00022679"/>
    </source>
</evidence>
<protein>
    <submittedName>
        <fullName evidence="7">Protein CitXG</fullName>
    </submittedName>
</protein>
<gene>
    <name evidence="7" type="primary">citXG</name>
    <name evidence="7" type="ORF">PM10SUCC1_30120</name>
</gene>